<feature type="region of interest" description="Disordered" evidence="1">
    <location>
        <begin position="1"/>
        <end position="32"/>
    </location>
</feature>
<reference evidence="2" key="1">
    <citation type="journal article" date="2023" name="bioRxiv">
        <title>Improved chromosome-level genome assembly for marigold (Tagetes erecta).</title>
        <authorList>
            <person name="Jiang F."/>
            <person name="Yuan L."/>
            <person name="Wang S."/>
            <person name="Wang H."/>
            <person name="Xu D."/>
            <person name="Wang A."/>
            <person name="Fan W."/>
        </authorList>
    </citation>
    <scope>NUCLEOTIDE SEQUENCE</scope>
    <source>
        <strain evidence="2">WSJ</strain>
        <tissue evidence="2">Leaf</tissue>
    </source>
</reference>
<comment type="caution">
    <text evidence="2">The sequence shown here is derived from an EMBL/GenBank/DDBJ whole genome shotgun (WGS) entry which is preliminary data.</text>
</comment>
<organism evidence="2 3">
    <name type="scientific">Tagetes erecta</name>
    <name type="common">African marigold</name>
    <dbReference type="NCBI Taxonomy" id="13708"/>
    <lineage>
        <taxon>Eukaryota</taxon>
        <taxon>Viridiplantae</taxon>
        <taxon>Streptophyta</taxon>
        <taxon>Embryophyta</taxon>
        <taxon>Tracheophyta</taxon>
        <taxon>Spermatophyta</taxon>
        <taxon>Magnoliopsida</taxon>
        <taxon>eudicotyledons</taxon>
        <taxon>Gunneridae</taxon>
        <taxon>Pentapetalae</taxon>
        <taxon>asterids</taxon>
        <taxon>campanulids</taxon>
        <taxon>Asterales</taxon>
        <taxon>Asteraceae</taxon>
        <taxon>Asteroideae</taxon>
        <taxon>Heliantheae alliance</taxon>
        <taxon>Tageteae</taxon>
        <taxon>Tagetes</taxon>
    </lineage>
</organism>
<protein>
    <submittedName>
        <fullName evidence="2">Uncharacterized protein</fullName>
    </submittedName>
</protein>
<accession>A0AAD8K6L4</accession>
<proteinExistence type="predicted"/>
<sequence>MENQLNIRRKSSSETKESGQSRVEDDQSREVERQAELKNVKLFRAKGYRITPKSHVKHDEISDETKDFLTQPNPHNLHFTPLSVTDTTISSPPDPLSLHKSTIKQLL</sequence>
<name>A0AAD8K6L4_TARER</name>
<dbReference type="Proteomes" id="UP001229421">
    <property type="component" value="Unassembled WGS sequence"/>
</dbReference>
<feature type="region of interest" description="Disordered" evidence="1">
    <location>
        <begin position="86"/>
        <end position="107"/>
    </location>
</feature>
<keyword evidence="3" id="KW-1185">Reference proteome</keyword>
<feature type="compositionally biased region" description="Basic and acidic residues" evidence="1">
    <location>
        <begin position="11"/>
        <end position="32"/>
    </location>
</feature>
<dbReference type="AlphaFoldDB" id="A0AAD8K6L4"/>
<gene>
    <name evidence="2" type="ORF">QVD17_29778</name>
</gene>
<evidence type="ECO:0000313" key="2">
    <source>
        <dbReference type="EMBL" id="KAK1414040.1"/>
    </source>
</evidence>
<evidence type="ECO:0000313" key="3">
    <source>
        <dbReference type="Proteomes" id="UP001229421"/>
    </source>
</evidence>
<dbReference type="EMBL" id="JAUHHV010000008">
    <property type="protein sequence ID" value="KAK1414040.1"/>
    <property type="molecule type" value="Genomic_DNA"/>
</dbReference>
<evidence type="ECO:0000256" key="1">
    <source>
        <dbReference type="SAM" id="MobiDB-lite"/>
    </source>
</evidence>